<reference evidence="2" key="1">
    <citation type="submission" date="2023-10" db="EMBL/GenBank/DDBJ databases">
        <authorList>
            <person name="Chen Y."/>
            <person name="Shah S."/>
            <person name="Dougan E. K."/>
            <person name="Thang M."/>
            <person name="Chan C."/>
        </authorList>
    </citation>
    <scope>NUCLEOTIDE SEQUENCE [LARGE SCALE GENOMIC DNA]</scope>
</reference>
<organism evidence="2 3">
    <name type="scientific">Prorocentrum cordatum</name>
    <dbReference type="NCBI Taxonomy" id="2364126"/>
    <lineage>
        <taxon>Eukaryota</taxon>
        <taxon>Sar</taxon>
        <taxon>Alveolata</taxon>
        <taxon>Dinophyceae</taxon>
        <taxon>Prorocentrales</taxon>
        <taxon>Prorocentraceae</taxon>
        <taxon>Prorocentrum</taxon>
    </lineage>
</organism>
<dbReference type="Proteomes" id="UP001189429">
    <property type="component" value="Unassembled WGS sequence"/>
</dbReference>
<feature type="compositionally biased region" description="Low complexity" evidence="1">
    <location>
        <begin position="120"/>
        <end position="143"/>
    </location>
</feature>
<gene>
    <name evidence="2" type="ORF">PCOR1329_LOCUS70281</name>
</gene>
<feature type="region of interest" description="Disordered" evidence="1">
    <location>
        <begin position="120"/>
        <end position="162"/>
    </location>
</feature>
<comment type="caution">
    <text evidence="2">The sequence shown here is derived from an EMBL/GenBank/DDBJ whole genome shotgun (WGS) entry which is preliminary data.</text>
</comment>
<keyword evidence="3" id="KW-1185">Reference proteome</keyword>
<feature type="region of interest" description="Disordered" evidence="1">
    <location>
        <begin position="20"/>
        <end position="49"/>
    </location>
</feature>
<evidence type="ECO:0000256" key="1">
    <source>
        <dbReference type="SAM" id="MobiDB-lite"/>
    </source>
</evidence>
<feature type="compositionally biased region" description="Basic residues" evidence="1">
    <location>
        <begin position="145"/>
        <end position="162"/>
    </location>
</feature>
<dbReference type="EMBL" id="CAUYUJ010019277">
    <property type="protein sequence ID" value="CAK0889886.1"/>
    <property type="molecule type" value="Genomic_DNA"/>
</dbReference>
<name>A0ABN9WWA7_9DINO</name>
<proteinExistence type="predicted"/>
<sequence>EALRLEASQATARSFAEQLTARQPAHGEHGPGGRAAEAEEQALELQRSRAAALQQQARIEELQDELARAGAQLEQAGSQAREEQDLREQVAKLEAEAAEHKRVRLEHQEELAALRKGWLAPAASGPPAAPGAAAGAAPRAPGGPKKGRFRLPQALRRRAPRA</sequence>
<evidence type="ECO:0000313" key="3">
    <source>
        <dbReference type="Proteomes" id="UP001189429"/>
    </source>
</evidence>
<accession>A0ABN9WWA7</accession>
<feature type="non-terminal residue" evidence="2">
    <location>
        <position position="1"/>
    </location>
</feature>
<evidence type="ECO:0000313" key="2">
    <source>
        <dbReference type="EMBL" id="CAK0889886.1"/>
    </source>
</evidence>
<protein>
    <submittedName>
        <fullName evidence="2">Uncharacterized protein</fullName>
    </submittedName>
</protein>